<keyword evidence="2" id="KW-1185">Reference proteome</keyword>
<dbReference type="Proteomes" id="UP000030746">
    <property type="component" value="Unassembled WGS sequence"/>
</dbReference>
<dbReference type="RefSeq" id="XP_009064193.1">
    <property type="nucleotide sequence ID" value="XM_009065945.1"/>
</dbReference>
<dbReference type="HOGENOM" id="CLU_011678_1_0_1"/>
<evidence type="ECO:0000313" key="2">
    <source>
        <dbReference type="Proteomes" id="UP000030746"/>
    </source>
</evidence>
<dbReference type="OrthoDB" id="6160010at2759"/>
<dbReference type="OMA" id="NISSTPW"/>
<dbReference type="STRING" id="225164.V4B8I3"/>
<gene>
    <name evidence="1" type="ORF">LOTGIDRAFT_235922</name>
</gene>
<dbReference type="KEGG" id="lgi:LOTGIDRAFT_235922"/>
<protein>
    <submittedName>
        <fullName evidence="1">Uncharacterized protein</fullName>
    </submittedName>
</protein>
<dbReference type="EMBL" id="KB203331">
    <property type="protein sequence ID" value="ESO85049.1"/>
    <property type="molecule type" value="Genomic_DNA"/>
</dbReference>
<dbReference type="AlphaFoldDB" id="V4B8I3"/>
<reference evidence="1 2" key="1">
    <citation type="journal article" date="2013" name="Nature">
        <title>Insights into bilaterian evolution from three spiralian genomes.</title>
        <authorList>
            <person name="Simakov O."/>
            <person name="Marletaz F."/>
            <person name="Cho S.J."/>
            <person name="Edsinger-Gonzales E."/>
            <person name="Havlak P."/>
            <person name="Hellsten U."/>
            <person name="Kuo D.H."/>
            <person name="Larsson T."/>
            <person name="Lv J."/>
            <person name="Arendt D."/>
            <person name="Savage R."/>
            <person name="Osoegawa K."/>
            <person name="de Jong P."/>
            <person name="Grimwood J."/>
            <person name="Chapman J.A."/>
            <person name="Shapiro H."/>
            <person name="Aerts A."/>
            <person name="Otillar R.P."/>
            <person name="Terry A.Y."/>
            <person name="Boore J.L."/>
            <person name="Grigoriev I.V."/>
            <person name="Lindberg D.R."/>
            <person name="Seaver E.C."/>
            <person name="Weisblat D.A."/>
            <person name="Putnam N.H."/>
            <person name="Rokhsar D.S."/>
        </authorList>
    </citation>
    <scope>NUCLEOTIDE SEQUENCE [LARGE SCALE GENOMIC DNA]</scope>
</reference>
<evidence type="ECO:0000313" key="1">
    <source>
        <dbReference type="EMBL" id="ESO85049.1"/>
    </source>
</evidence>
<proteinExistence type="predicted"/>
<dbReference type="GeneID" id="20250001"/>
<dbReference type="InterPro" id="IPR005049">
    <property type="entry name" value="STL-like"/>
</dbReference>
<dbReference type="PANTHER" id="PTHR31362">
    <property type="entry name" value="GLYCOSYLTRANSFERASE STELLO1-RELATED"/>
    <property type="match status" value="1"/>
</dbReference>
<sequence>MKRCRFSPKRRQVLCLLVVLVLGYCVLEICARIRRNSDFSQLQEYELDQLPSLNENECWIINTACSKHNYNTTKVQNIVWNIYNLNTDNRSDGCIKKNINLQLAVIEIMKRGGKYIFLTKRDSFDEIRHILSEFDLRLFSWKMILHNSETWAEKLLYPKQPFRFQVGKSPHIQKYVDKTLLTYPEIVSNYGLPGSIPKSDITVSKYETLFGYETFWTIYPLTRNEEAWSLWTQTIFKTLHMDMSVLIGNKSKMEIKMGTSSDELDEWQPYCSKDQLFCCVLSLSKHMLQLNLISNEEFRDIFHWIYSLTESGYKISDAEVTEWSKDIDMEPKYNLVYAPPVSKNRVNDFENIFNCVENSHKCPASVEKATQQSNILLVIVFNREGYYNIVEHLEKLYRPVFNNILYCGTNIKDFQDSARSLEYPVSFIEMLDNFYVGQQGYQCIQNAIRMNYDVDGYLHLSDDVLFNVWNLANLPKDKFWFQHQVKTADLEQETVVDIWRNKSWWPWESSFGRHRLIESFKTLRKLAKSDNTLKSFLNQLTWNSGSDQGFYYQASDIFYVPKRLSQEFSYIISIFNTHGVYLEIAIPTTIYGLDRSKNVYKLQGDYLWYTDRNYAQEIFHYNNHFLHPIKLGPCVNDYKCSEFLCKDYVPCLNAVMPN</sequence>
<accession>V4B8I3</accession>
<dbReference type="CTD" id="20250001"/>
<organism evidence="1 2">
    <name type="scientific">Lottia gigantea</name>
    <name type="common">Giant owl limpet</name>
    <dbReference type="NCBI Taxonomy" id="225164"/>
    <lineage>
        <taxon>Eukaryota</taxon>
        <taxon>Metazoa</taxon>
        <taxon>Spiralia</taxon>
        <taxon>Lophotrochozoa</taxon>
        <taxon>Mollusca</taxon>
        <taxon>Gastropoda</taxon>
        <taxon>Patellogastropoda</taxon>
        <taxon>Lottioidea</taxon>
        <taxon>Lottiidae</taxon>
        <taxon>Lottia</taxon>
    </lineage>
</organism>
<name>V4B8I3_LOTGI</name>
<dbReference type="PANTHER" id="PTHR31362:SF0">
    <property type="entry name" value="EXOSTOSIN DOMAIN-CONTAINING PROTEIN-RELATED"/>
    <property type="match status" value="1"/>
</dbReference>